<dbReference type="InterPro" id="IPR037045">
    <property type="entry name" value="S8pro/Inhibitor_I9_sf"/>
</dbReference>
<proteinExistence type="inferred from homology"/>
<evidence type="ECO:0000256" key="1">
    <source>
        <dbReference type="ARBA" id="ARBA00038069"/>
    </source>
</evidence>
<dbReference type="PANTHER" id="PTHR28288:SF2">
    <property type="entry name" value="PROTEASE B INHIBITOR 2"/>
    <property type="match status" value="1"/>
</dbReference>
<comment type="similarity">
    <text evidence="1">Belongs to the protease inhibitor I9 family.</text>
</comment>
<name>A0A9P3UN93_LYOSH</name>
<sequence>MSQKYIVVFKEHATQDQIDEYANKVNTSGGSVTNRYDNVLKGFAAAIPDTFLQSLQGEDIIDYIEPDGVVTTCAQ</sequence>
<dbReference type="Proteomes" id="UP001063166">
    <property type="component" value="Unassembled WGS sequence"/>
</dbReference>
<dbReference type="OrthoDB" id="5518345at2759"/>
<dbReference type="AlphaFoldDB" id="A0A9P3UN93"/>
<comment type="caution">
    <text evidence="3">The sequence shown here is derived from an EMBL/GenBank/DDBJ whole genome shotgun (WGS) entry which is preliminary data.</text>
</comment>
<dbReference type="GO" id="GO:0042144">
    <property type="term" value="P:vacuole fusion, non-autophagic"/>
    <property type="evidence" value="ECO:0007669"/>
    <property type="project" value="TreeGrafter"/>
</dbReference>
<organism evidence="3 4">
    <name type="scientific">Lyophyllum shimeji</name>
    <name type="common">Hon-shimeji</name>
    <name type="synonym">Tricholoma shimeji</name>
    <dbReference type="NCBI Taxonomy" id="47721"/>
    <lineage>
        <taxon>Eukaryota</taxon>
        <taxon>Fungi</taxon>
        <taxon>Dikarya</taxon>
        <taxon>Basidiomycota</taxon>
        <taxon>Agaricomycotina</taxon>
        <taxon>Agaricomycetes</taxon>
        <taxon>Agaricomycetidae</taxon>
        <taxon>Agaricales</taxon>
        <taxon>Tricholomatineae</taxon>
        <taxon>Lyophyllaceae</taxon>
        <taxon>Lyophyllum</taxon>
    </lineage>
</organism>
<gene>
    <name evidence="3" type="ORF">LshimejAT787_0401570</name>
</gene>
<dbReference type="Pfam" id="PF05922">
    <property type="entry name" value="Inhibitor_I9"/>
    <property type="match status" value="1"/>
</dbReference>
<reference evidence="3" key="1">
    <citation type="submission" date="2022-07" db="EMBL/GenBank/DDBJ databases">
        <title>The genome of Lyophyllum shimeji provides insight into the initial evolution of ectomycorrhizal fungal genome.</title>
        <authorList>
            <person name="Kobayashi Y."/>
            <person name="Shibata T."/>
            <person name="Hirakawa H."/>
            <person name="Shigenobu S."/>
            <person name="Nishiyama T."/>
            <person name="Yamada A."/>
            <person name="Hasebe M."/>
            <person name="Kawaguchi M."/>
        </authorList>
    </citation>
    <scope>NUCLEOTIDE SEQUENCE</scope>
    <source>
        <strain evidence="3">AT787</strain>
    </source>
</reference>
<dbReference type="InterPro" id="IPR010259">
    <property type="entry name" value="S8pro/Inhibitor_I9"/>
</dbReference>
<dbReference type="SUPFAM" id="SSF54897">
    <property type="entry name" value="Protease propeptides/inhibitors"/>
    <property type="match status" value="1"/>
</dbReference>
<evidence type="ECO:0000259" key="2">
    <source>
        <dbReference type="Pfam" id="PF05922"/>
    </source>
</evidence>
<evidence type="ECO:0000313" key="3">
    <source>
        <dbReference type="EMBL" id="GLB37106.1"/>
    </source>
</evidence>
<accession>A0A9P3UN93</accession>
<evidence type="ECO:0000313" key="4">
    <source>
        <dbReference type="Proteomes" id="UP001063166"/>
    </source>
</evidence>
<keyword evidence="4" id="KW-1185">Reference proteome</keyword>
<dbReference type="InterPro" id="IPR052471">
    <property type="entry name" value="PBI_I9"/>
</dbReference>
<dbReference type="PANTHER" id="PTHR28288">
    <property type="entry name" value="PROTEASE B INHIBITOR 2"/>
    <property type="match status" value="1"/>
</dbReference>
<protein>
    <recommendedName>
        <fullName evidence="2">Inhibitor I9 domain-containing protein</fullName>
    </recommendedName>
</protein>
<dbReference type="Gene3D" id="3.30.70.80">
    <property type="entry name" value="Peptidase S8 propeptide/proteinase inhibitor I9"/>
    <property type="match status" value="1"/>
</dbReference>
<dbReference type="EMBL" id="BRPK01000004">
    <property type="protein sequence ID" value="GLB37106.1"/>
    <property type="molecule type" value="Genomic_DNA"/>
</dbReference>
<dbReference type="GO" id="GO:0004866">
    <property type="term" value="F:endopeptidase inhibitor activity"/>
    <property type="evidence" value="ECO:0007669"/>
    <property type="project" value="TreeGrafter"/>
</dbReference>
<feature type="domain" description="Inhibitor I9" evidence="2">
    <location>
        <begin position="4"/>
        <end position="72"/>
    </location>
</feature>